<dbReference type="InterPro" id="IPR029033">
    <property type="entry name" value="His_PPase_superfam"/>
</dbReference>
<dbReference type="Gene3D" id="3.40.50.1240">
    <property type="entry name" value="Phosphoglycerate mutase-like"/>
    <property type="match status" value="1"/>
</dbReference>
<comment type="caution">
    <text evidence="1">The sequence shown here is derived from an EMBL/GenBank/DDBJ whole genome shotgun (WGS) entry which is preliminary data.</text>
</comment>
<dbReference type="Proteomes" id="UP000271974">
    <property type="component" value="Unassembled WGS sequence"/>
</dbReference>
<dbReference type="STRING" id="188477.A0A3S1B367"/>
<dbReference type="EMBL" id="RQTK01000887">
    <property type="protein sequence ID" value="RUS73907.1"/>
    <property type="molecule type" value="Genomic_DNA"/>
</dbReference>
<keyword evidence="2" id="KW-1185">Reference proteome</keyword>
<protein>
    <submittedName>
        <fullName evidence="1">Uncharacterized protein</fullName>
    </submittedName>
</protein>
<organism evidence="1 2">
    <name type="scientific">Elysia chlorotica</name>
    <name type="common">Eastern emerald elysia</name>
    <name type="synonym">Sea slug</name>
    <dbReference type="NCBI Taxonomy" id="188477"/>
    <lineage>
        <taxon>Eukaryota</taxon>
        <taxon>Metazoa</taxon>
        <taxon>Spiralia</taxon>
        <taxon>Lophotrochozoa</taxon>
        <taxon>Mollusca</taxon>
        <taxon>Gastropoda</taxon>
        <taxon>Heterobranchia</taxon>
        <taxon>Euthyneura</taxon>
        <taxon>Panpulmonata</taxon>
        <taxon>Sacoglossa</taxon>
        <taxon>Placobranchoidea</taxon>
        <taxon>Plakobranchidae</taxon>
        <taxon>Elysia</taxon>
    </lineage>
</organism>
<dbReference type="InterPro" id="IPR000560">
    <property type="entry name" value="His_Pase_clade-2"/>
</dbReference>
<dbReference type="AlphaFoldDB" id="A0A3S1B367"/>
<evidence type="ECO:0000313" key="2">
    <source>
        <dbReference type="Proteomes" id="UP000271974"/>
    </source>
</evidence>
<name>A0A3S1B367_ELYCH</name>
<proteinExistence type="predicted"/>
<gene>
    <name evidence="1" type="ORF">EGW08_018327</name>
</gene>
<evidence type="ECO:0000313" key="1">
    <source>
        <dbReference type="EMBL" id="RUS73907.1"/>
    </source>
</evidence>
<sequence>MGLDLPETTIPYQVVNIVTGRHAGLSPMEQDFRDIRLKGGCRAAVLTTVGQKDMLTLGHKIREAYRDPLGLDTYTPNLVRIRSSHVERTVKSLRCVMVGIFGKFVFTNNNPLKIPVKDIWDEDIFPNKLSCPSLRLAVNVCLASLDAIPDYTNDKRTVLRVLGERGFGPAHLDFSCVNDDVTSRVAHGNPYPKILEPYRDVIETQATRVLRAVTTGRI</sequence>
<dbReference type="OrthoDB" id="6091764at2759"/>
<accession>A0A3S1B367</accession>
<dbReference type="Pfam" id="PF00328">
    <property type="entry name" value="His_Phos_2"/>
    <property type="match status" value="1"/>
</dbReference>
<dbReference type="SUPFAM" id="SSF53254">
    <property type="entry name" value="Phosphoglycerate mutase-like"/>
    <property type="match status" value="1"/>
</dbReference>
<reference evidence="1 2" key="1">
    <citation type="submission" date="2019-01" db="EMBL/GenBank/DDBJ databases">
        <title>A draft genome assembly of the solar-powered sea slug Elysia chlorotica.</title>
        <authorList>
            <person name="Cai H."/>
            <person name="Li Q."/>
            <person name="Fang X."/>
            <person name="Li J."/>
            <person name="Curtis N.E."/>
            <person name="Altenburger A."/>
            <person name="Shibata T."/>
            <person name="Feng M."/>
            <person name="Maeda T."/>
            <person name="Schwartz J.A."/>
            <person name="Shigenobu S."/>
            <person name="Lundholm N."/>
            <person name="Nishiyama T."/>
            <person name="Yang H."/>
            <person name="Hasebe M."/>
            <person name="Li S."/>
            <person name="Pierce S.K."/>
            <person name="Wang J."/>
        </authorList>
    </citation>
    <scope>NUCLEOTIDE SEQUENCE [LARGE SCALE GENOMIC DNA]</scope>
    <source>
        <strain evidence="1">EC2010</strain>
        <tissue evidence="1">Whole organism of an adult</tissue>
    </source>
</reference>
<feature type="non-terminal residue" evidence="1">
    <location>
        <position position="218"/>
    </location>
</feature>